<protein>
    <submittedName>
        <fullName evidence="2">Uncharacterized protein</fullName>
    </submittedName>
</protein>
<dbReference type="AlphaFoldDB" id="A0A6G1H1E7"/>
<evidence type="ECO:0000313" key="3">
    <source>
        <dbReference type="Proteomes" id="UP000800041"/>
    </source>
</evidence>
<keyword evidence="3" id="KW-1185">Reference proteome</keyword>
<sequence>MVSLLLSQILFPFLANAQDTSIGMKQIRGWNATTSEDVGASNSLLEVTNPAKEAAIVPTQSGQIGINPVSDYVGPLSQYVGGIGTNTELFSTEAQTTQVIFLSFSMLQEVLICLKWLVGHTDWLSEDVKTTTVSDQTEIVTTKIQITAATASSDSGIENIGDIAVTLTPALKTALEDIAKGAVAACNTGKRQDDSLSCLLSHAVQAAQPGPGGAYDLIQGLGNANIDIPAAIEAAYDVVARTMRVVKTQARLRAFWIASVAIDAVATLGAVPFIIRLPKYPQFPTQPLSNLQTTEFTTPTTTQTESSTSWGCASGAPTGTDTPICSHDDCQGQDKRCTEVSFPPSTACQRDFSGSNQGKWRHCKCYDPIKCNFGICNAVVGRTAGHTVLDDQFTSPDSVMLCWKLWNRFLRQAYGNAGFMVCLQPHERVLLNDERNNGAMRLQNTTPDAN</sequence>
<name>A0A6G1H1E7_9PEZI</name>
<organism evidence="2 3">
    <name type="scientific">Aulographum hederae CBS 113979</name>
    <dbReference type="NCBI Taxonomy" id="1176131"/>
    <lineage>
        <taxon>Eukaryota</taxon>
        <taxon>Fungi</taxon>
        <taxon>Dikarya</taxon>
        <taxon>Ascomycota</taxon>
        <taxon>Pezizomycotina</taxon>
        <taxon>Dothideomycetes</taxon>
        <taxon>Pleosporomycetidae</taxon>
        <taxon>Aulographales</taxon>
        <taxon>Aulographaceae</taxon>
    </lineage>
</organism>
<evidence type="ECO:0000256" key="1">
    <source>
        <dbReference type="SAM" id="SignalP"/>
    </source>
</evidence>
<reference evidence="2" key="1">
    <citation type="journal article" date="2020" name="Stud. Mycol.">
        <title>101 Dothideomycetes genomes: a test case for predicting lifestyles and emergence of pathogens.</title>
        <authorList>
            <person name="Haridas S."/>
            <person name="Albert R."/>
            <person name="Binder M."/>
            <person name="Bloem J."/>
            <person name="Labutti K."/>
            <person name="Salamov A."/>
            <person name="Andreopoulos B."/>
            <person name="Baker S."/>
            <person name="Barry K."/>
            <person name="Bills G."/>
            <person name="Bluhm B."/>
            <person name="Cannon C."/>
            <person name="Castanera R."/>
            <person name="Culley D."/>
            <person name="Daum C."/>
            <person name="Ezra D."/>
            <person name="Gonzalez J."/>
            <person name="Henrissat B."/>
            <person name="Kuo A."/>
            <person name="Liang C."/>
            <person name="Lipzen A."/>
            <person name="Lutzoni F."/>
            <person name="Magnuson J."/>
            <person name="Mondo S."/>
            <person name="Nolan M."/>
            <person name="Ohm R."/>
            <person name="Pangilinan J."/>
            <person name="Park H.-J."/>
            <person name="Ramirez L."/>
            <person name="Alfaro M."/>
            <person name="Sun H."/>
            <person name="Tritt A."/>
            <person name="Yoshinaga Y."/>
            <person name="Zwiers L.-H."/>
            <person name="Turgeon B."/>
            <person name="Goodwin S."/>
            <person name="Spatafora J."/>
            <person name="Crous P."/>
            <person name="Grigoriev I."/>
        </authorList>
    </citation>
    <scope>NUCLEOTIDE SEQUENCE</scope>
    <source>
        <strain evidence="2">CBS 113979</strain>
    </source>
</reference>
<dbReference type="EMBL" id="ML977155">
    <property type="protein sequence ID" value="KAF1986840.1"/>
    <property type="molecule type" value="Genomic_DNA"/>
</dbReference>
<gene>
    <name evidence="2" type="ORF">K402DRAFT_67697</name>
</gene>
<accession>A0A6G1H1E7</accession>
<proteinExistence type="predicted"/>
<feature type="chain" id="PRO_5026244776" evidence="1">
    <location>
        <begin position="18"/>
        <end position="450"/>
    </location>
</feature>
<keyword evidence="1" id="KW-0732">Signal</keyword>
<dbReference type="OrthoDB" id="3946203at2759"/>
<dbReference type="Proteomes" id="UP000800041">
    <property type="component" value="Unassembled WGS sequence"/>
</dbReference>
<evidence type="ECO:0000313" key="2">
    <source>
        <dbReference type="EMBL" id="KAF1986840.1"/>
    </source>
</evidence>
<feature type="signal peptide" evidence="1">
    <location>
        <begin position="1"/>
        <end position="17"/>
    </location>
</feature>